<reference evidence="2" key="1">
    <citation type="journal article" date="2022" name="bioRxiv">
        <title>Sequencing and chromosome-scale assembly of the giantPleurodeles waltlgenome.</title>
        <authorList>
            <person name="Brown T."/>
            <person name="Elewa A."/>
            <person name="Iarovenko S."/>
            <person name="Subramanian E."/>
            <person name="Araus A.J."/>
            <person name="Petzold A."/>
            <person name="Susuki M."/>
            <person name="Suzuki K.-i.T."/>
            <person name="Hayashi T."/>
            <person name="Toyoda A."/>
            <person name="Oliveira C."/>
            <person name="Osipova E."/>
            <person name="Leigh N.D."/>
            <person name="Simon A."/>
            <person name="Yun M.H."/>
        </authorList>
    </citation>
    <scope>NUCLEOTIDE SEQUENCE</scope>
    <source>
        <strain evidence="2">20211129_DDA</strain>
        <tissue evidence="2">Liver</tissue>
    </source>
</reference>
<name>A0AAV7WPN8_PLEWA</name>
<evidence type="ECO:0000313" key="2">
    <source>
        <dbReference type="EMBL" id="KAJ1214636.1"/>
    </source>
</evidence>
<protein>
    <submittedName>
        <fullName evidence="2">Uncharacterized protein</fullName>
    </submittedName>
</protein>
<dbReference type="EMBL" id="JANPWB010000001">
    <property type="protein sequence ID" value="KAJ1214636.1"/>
    <property type="molecule type" value="Genomic_DNA"/>
</dbReference>
<organism evidence="2 3">
    <name type="scientific">Pleurodeles waltl</name>
    <name type="common">Iberian ribbed newt</name>
    <dbReference type="NCBI Taxonomy" id="8319"/>
    <lineage>
        <taxon>Eukaryota</taxon>
        <taxon>Metazoa</taxon>
        <taxon>Chordata</taxon>
        <taxon>Craniata</taxon>
        <taxon>Vertebrata</taxon>
        <taxon>Euteleostomi</taxon>
        <taxon>Amphibia</taxon>
        <taxon>Batrachia</taxon>
        <taxon>Caudata</taxon>
        <taxon>Salamandroidea</taxon>
        <taxon>Salamandridae</taxon>
        <taxon>Pleurodelinae</taxon>
        <taxon>Pleurodeles</taxon>
    </lineage>
</organism>
<keyword evidence="3" id="KW-1185">Reference proteome</keyword>
<sequence>MIKIKGGEEFGEEAGGNGGEEPSGEAEREGREELRGGSRKDSRRSLGGRFAVESEVDTGTTTGTARCSRGPGGSTPELRPRSEKSVASAGASWEPTCKDEGKR</sequence>
<gene>
    <name evidence="2" type="ORF">NDU88_002254</name>
</gene>
<dbReference type="Proteomes" id="UP001066276">
    <property type="component" value="Chromosome 1_1"/>
</dbReference>
<proteinExistence type="predicted"/>
<feature type="region of interest" description="Disordered" evidence="1">
    <location>
        <begin position="1"/>
        <end position="103"/>
    </location>
</feature>
<feature type="compositionally biased region" description="Basic and acidic residues" evidence="1">
    <location>
        <begin position="25"/>
        <end position="44"/>
    </location>
</feature>
<evidence type="ECO:0000256" key="1">
    <source>
        <dbReference type="SAM" id="MobiDB-lite"/>
    </source>
</evidence>
<evidence type="ECO:0000313" key="3">
    <source>
        <dbReference type="Proteomes" id="UP001066276"/>
    </source>
</evidence>
<dbReference type="AlphaFoldDB" id="A0AAV7WPN8"/>
<accession>A0AAV7WPN8</accession>
<comment type="caution">
    <text evidence="2">The sequence shown here is derived from an EMBL/GenBank/DDBJ whole genome shotgun (WGS) entry which is preliminary data.</text>
</comment>